<organism evidence="1 2">
    <name type="scientific">Listeria booriae</name>
    <dbReference type="NCBI Taxonomy" id="1552123"/>
    <lineage>
        <taxon>Bacteria</taxon>
        <taxon>Bacillati</taxon>
        <taxon>Bacillota</taxon>
        <taxon>Bacilli</taxon>
        <taxon>Bacillales</taxon>
        <taxon>Listeriaceae</taxon>
        <taxon>Listeria</taxon>
    </lineage>
</organism>
<proteinExistence type="predicted"/>
<protein>
    <submittedName>
        <fullName evidence="1">Uncharacterized protein</fullName>
    </submittedName>
</protein>
<dbReference type="EMBL" id="JAARZA010000002">
    <property type="protein sequence ID" value="MBC2240012.1"/>
    <property type="molecule type" value="Genomic_DNA"/>
</dbReference>
<evidence type="ECO:0000313" key="1">
    <source>
        <dbReference type="EMBL" id="MBC2240012.1"/>
    </source>
</evidence>
<dbReference type="AlphaFoldDB" id="A0A842F4Y5"/>
<sequence length="78" mass="9087">MGKTKNFAVHKSSESVCIQGVWWKPEAEHTWVCENRKSAKLPECERLSPIYLGYVPDSFYKIINKAGFITYQMMIGKW</sequence>
<accession>A0A842F4Y5</accession>
<evidence type="ECO:0000313" key="2">
    <source>
        <dbReference type="Proteomes" id="UP000553016"/>
    </source>
</evidence>
<name>A0A842F4Y5_9LIST</name>
<gene>
    <name evidence="1" type="ORF">HCB35_05955</name>
</gene>
<reference evidence="1 2" key="1">
    <citation type="submission" date="2020-03" db="EMBL/GenBank/DDBJ databases">
        <title>Soil Listeria distribution.</title>
        <authorList>
            <person name="Liao J."/>
            <person name="Wiedmann M."/>
        </authorList>
    </citation>
    <scope>NUCLEOTIDE SEQUENCE [LARGE SCALE GENOMIC DNA]</scope>
    <source>
        <strain evidence="1 2">FSL L7-0149</strain>
    </source>
</reference>
<comment type="caution">
    <text evidence="1">The sequence shown here is derived from an EMBL/GenBank/DDBJ whole genome shotgun (WGS) entry which is preliminary data.</text>
</comment>
<dbReference type="Proteomes" id="UP000553016">
    <property type="component" value="Unassembled WGS sequence"/>
</dbReference>